<evidence type="ECO:0000313" key="2">
    <source>
        <dbReference type="EMBL" id="CAD8873569.1"/>
    </source>
</evidence>
<accession>A0A7S1B3K4</accession>
<dbReference type="PROSITE" id="PS51354">
    <property type="entry name" value="GLUTAREDOXIN_2"/>
    <property type="match status" value="1"/>
</dbReference>
<dbReference type="CDD" id="cd02066">
    <property type="entry name" value="GRX_family"/>
    <property type="match status" value="1"/>
</dbReference>
<dbReference type="InterPro" id="IPR002109">
    <property type="entry name" value="Glutaredoxin"/>
</dbReference>
<dbReference type="InterPro" id="IPR036249">
    <property type="entry name" value="Thioredoxin-like_sf"/>
</dbReference>
<protein>
    <recommendedName>
        <fullName evidence="1">Glutaredoxin domain-containing protein</fullName>
    </recommendedName>
</protein>
<reference evidence="2" key="1">
    <citation type="submission" date="2021-01" db="EMBL/GenBank/DDBJ databases">
        <authorList>
            <person name="Corre E."/>
            <person name="Pelletier E."/>
            <person name="Niang G."/>
            <person name="Scheremetjew M."/>
            <person name="Finn R."/>
            <person name="Kale V."/>
            <person name="Holt S."/>
            <person name="Cochrane G."/>
            <person name="Meng A."/>
            <person name="Brown T."/>
            <person name="Cohen L."/>
        </authorList>
    </citation>
    <scope>NUCLEOTIDE SEQUENCE</scope>
    <source>
        <strain evidence="2">308</strain>
    </source>
</reference>
<dbReference type="Gene3D" id="3.40.30.10">
    <property type="entry name" value="Glutaredoxin"/>
    <property type="match status" value="1"/>
</dbReference>
<feature type="domain" description="Glutaredoxin" evidence="1">
    <location>
        <begin position="83"/>
        <end position="152"/>
    </location>
</feature>
<sequence length="187" mass="20505">MAESADIVRYLYKTYGRYVPPNKLLGVISRFIMVPLGGPIFRATAPLQAGKSLWGESEDPSIYEADVAKAKEEILRETSADDIVIYTYKLSPFSSEATELLRNLEVPFKEISFGNEWIPGLLADGCAAKRAALLEMTGMSSLPHIFIRGKSIGGIYSGSPGLLKAVEKGTFMDMVAEFKNTKDEVTV</sequence>
<proteinExistence type="predicted"/>
<dbReference type="Pfam" id="PF00462">
    <property type="entry name" value="Glutaredoxin"/>
    <property type="match status" value="1"/>
</dbReference>
<evidence type="ECO:0000259" key="1">
    <source>
        <dbReference type="Pfam" id="PF00462"/>
    </source>
</evidence>
<dbReference type="AlphaFoldDB" id="A0A7S1B3K4"/>
<dbReference type="SUPFAM" id="SSF52833">
    <property type="entry name" value="Thioredoxin-like"/>
    <property type="match status" value="1"/>
</dbReference>
<name>A0A7S1B3K4_9STRA</name>
<gene>
    <name evidence="2" type="ORF">CHYS00102_LOCUS727</name>
</gene>
<organism evidence="2">
    <name type="scientific">Corethron hystrix</name>
    <dbReference type="NCBI Taxonomy" id="216773"/>
    <lineage>
        <taxon>Eukaryota</taxon>
        <taxon>Sar</taxon>
        <taxon>Stramenopiles</taxon>
        <taxon>Ochrophyta</taxon>
        <taxon>Bacillariophyta</taxon>
        <taxon>Coscinodiscophyceae</taxon>
        <taxon>Corethrophycidae</taxon>
        <taxon>Corethrales</taxon>
        <taxon>Corethraceae</taxon>
        <taxon>Corethron</taxon>
    </lineage>
</organism>
<dbReference type="EMBL" id="HBFR01001139">
    <property type="protein sequence ID" value="CAD8873569.1"/>
    <property type="molecule type" value="Transcribed_RNA"/>
</dbReference>